<dbReference type="Proteomes" id="UP001479436">
    <property type="component" value="Unassembled WGS sequence"/>
</dbReference>
<accession>A0ABR2WK11</accession>
<proteinExistence type="predicted"/>
<keyword evidence="3" id="KW-1185">Reference proteome</keyword>
<evidence type="ECO:0000313" key="2">
    <source>
        <dbReference type="EMBL" id="KAK9761859.1"/>
    </source>
</evidence>
<protein>
    <submittedName>
        <fullName evidence="2">Uncharacterized protein</fullName>
    </submittedName>
</protein>
<feature type="transmembrane region" description="Helical" evidence="1">
    <location>
        <begin position="128"/>
        <end position="144"/>
    </location>
</feature>
<feature type="transmembrane region" description="Helical" evidence="1">
    <location>
        <begin position="99"/>
        <end position="122"/>
    </location>
</feature>
<organism evidence="2 3">
    <name type="scientific">Basidiobolus ranarum</name>
    <dbReference type="NCBI Taxonomy" id="34480"/>
    <lineage>
        <taxon>Eukaryota</taxon>
        <taxon>Fungi</taxon>
        <taxon>Fungi incertae sedis</taxon>
        <taxon>Zoopagomycota</taxon>
        <taxon>Entomophthoromycotina</taxon>
        <taxon>Basidiobolomycetes</taxon>
        <taxon>Basidiobolales</taxon>
        <taxon>Basidiobolaceae</taxon>
        <taxon>Basidiobolus</taxon>
    </lineage>
</organism>
<name>A0ABR2WK11_9FUNG</name>
<keyword evidence="1" id="KW-0812">Transmembrane</keyword>
<evidence type="ECO:0000313" key="3">
    <source>
        <dbReference type="Proteomes" id="UP001479436"/>
    </source>
</evidence>
<feature type="transmembrane region" description="Helical" evidence="1">
    <location>
        <begin position="21"/>
        <end position="43"/>
    </location>
</feature>
<dbReference type="EMBL" id="JASJQH010001191">
    <property type="protein sequence ID" value="KAK9761859.1"/>
    <property type="molecule type" value="Genomic_DNA"/>
</dbReference>
<feature type="transmembrane region" description="Helical" evidence="1">
    <location>
        <begin position="63"/>
        <end position="87"/>
    </location>
</feature>
<reference evidence="2 3" key="1">
    <citation type="submission" date="2023-04" db="EMBL/GenBank/DDBJ databases">
        <title>Genome of Basidiobolus ranarum AG-B5.</title>
        <authorList>
            <person name="Stajich J.E."/>
            <person name="Carter-House D."/>
            <person name="Gryganskyi A."/>
        </authorList>
    </citation>
    <scope>NUCLEOTIDE SEQUENCE [LARGE SCALE GENOMIC DNA]</scope>
    <source>
        <strain evidence="2 3">AG-B5</strain>
    </source>
</reference>
<sequence length="160" mass="17786">MYKLQTTETCCYCFKLDIGCLLLVFLQTLVSAVLGVVTLFFLLDINITPISFGIIAESSSVERVLWLVLAAHIVGVVAGAVAIIGILKRATTLLKAFLYINALALLAHMIVLLISVLSRAWIWKNAGGDIFMIILLFYSSYVTYRYKQELEVTKLFVFGP</sequence>
<gene>
    <name evidence="2" type="ORF">K7432_012920</name>
</gene>
<keyword evidence="1" id="KW-1133">Transmembrane helix</keyword>
<evidence type="ECO:0000256" key="1">
    <source>
        <dbReference type="SAM" id="Phobius"/>
    </source>
</evidence>
<comment type="caution">
    <text evidence="2">The sequence shown here is derived from an EMBL/GenBank/DDBJ whole genome shotgun (WGS) entry which is preliminary data.</text>
</comment>
<keyword evidence="1" id="KW-0472">Membrane</keyword>